<feature type="domain" description="DUF5059" evidence="9">
    <location>
        <begin position="63"/>
        <end position="683"/>
    </location>
</feature>
<evidence type="ECO:0000259" key="9">
    <source>
        <dbReference type="Pfam" id="PF16502"/>
    </source>
</evidence>
<dbReference type="EMBL" id="AY596297">
    <property type="protein sequence ID" value="AAV46784.1"/>
    <property type="molecule type" value="Genomic_DNA"/>
</dbReference>
<dbReference type="InterPro" id="IPR006311">
    <property type="entry name" value="TAT_signal"/>
</dbReference>
<dbReference type="PROSITE" id="PS51318">
    <property type="entry name" value="TAT"/>
    <property type="match status" value="1"/>
</dbReference>
<keyword evidence="6" id="KW-0472">Membrane</keyword>
<dbReference type="eggNOG" id="arCOG02919">
    <property type="taxonomic scope" value="Archaea"/>
</dbReference>
<evidence type="ECO:0000313" key="10">
    <source>
        <dbReference type="EMBL" id="AAV46784.1"/>
    </source>
</evidence>
<dbReference type="Gene3D" id="2.60.40.420">
    <property type="entry name" value="Cupredoxins - blue copper proteins"/>
    <property type="match status" value="1"/>
</dbReference>
<name>Q5V119_HALMA</name>
<keyword evidence="4" id="KW-0249">Electron transport</keyword>
<evidence type="ECO:0000256" key="2">
    <source>
        <dbReference type="ARBA" id="ARBA00022448"/>
    </source>
</evidence>
<dbReference type="CDD" id="cd04220">
    <property type="entry name" value="Halocyanin"/>
    <property type="match status" value="1"/>
</dbReference>
<feature type="compositionally biased region" description="Low complexity" evidence="7">
    <location>
        <begin position="32"/>
        <end position="48"/>
    </location>
</feature>
<feature type="region of interest" description="Disordered" evidence="7">
    <location>
        <begin position="20"/>
        <end position="57"/>
    </location>
</feature>
<keyword evidence="12" id="KW-1185">Reference proteome</keyword>
<dbReference type="GeneID" id="40152839"/>
<dbReference type="KEGG" id="hma:rrnAC1910"/>
<evidence type="ECO:0000313" key="12">
    <source>
        <dbReference type="Proteomes" id="UP000001169"/>
    </source>
</evidence>
<feature type="domain" description="Blue (type 1) copper" evidence="8">
    <location>
        <begin position="719"/>
        <end position="822"/>
    </location>
</feature>
<dbReference type="GO" id="GO:0005507">
    <property type="term" value="F:copper ion binding"/>
    <property type="evidence" value="ECO:0007669"/>
    <property type="project" value="InterPro"/>
</dbReference>
<dbReference type="PATRIC" id="fig|272569.17.peg.2568"/>
<evidence type="ECO:0000313" key="13">
    <source>
        <dbReference type="Proteomes" id="UP000298722"/>
    </source>
</evidence>
<accession>Q5V119</accession>
<dbReference type="Proteomes" id="UP000298722">
    <property type="component" value="Chromosome"/>
</dbReference>
<dbReference type="PANTHER" id="PTHR34192:SF10">
    <property type="entry name" value="PLASTOCYANIN MAJOR ISOFORM, CHLOROPLASTIC-RELATED"/>
    <property type="match status" value="1"/>
</dbReference>
<keyword evidence="3" id="KW-0479">Metal-binding</keyword>
<dbReference type="EMBL" id="CP039138">
    <property type="protein sequence ID" value="QCP91491.1"/>
    <property type="molecule type" value="Genomic_DNA"/>
</dbReference>
<organism evidence="10 12">
    <name type="scientific">Haloarcula marismortui (strain ATCC 43049 / DSM 3752 / JCM 8966 / VKM B-1809)</name>
    <name type="common">Halobacterium marismortui</name>
    <dbReference type="NCBI Taxonomy" id="272569"/>
    <lineage>
        <taxon>Archaea</taxon>
        <taxon>Methanobacteriati</taxon>
        <taxon>Methanobacteriota</taxon>
        <taxon>Stenosarchaea group</taxon>
        <taxon>Halobacteria</taxon>
        <taxon>Halobacteriales</taxon>
        <taxon>Haloarculaceae</taxon>
        <taxon>Haloarcula</taxon>
    </lineage>
</organism>
<dbReference type="RefSeq" id="WP_011223920.1">
    <property type="nucleotide sequence ID" value="NC_006396.1"/>
</dbReference>
<comment type="subcellular location">
    <subcellularLocation>
        <location evidence="1">Membrane</location>
    </subcellularLocation>
</comment>
<protein>
    <submittedName>
        <fullName evidence="10">Cytochrome-like protein Fbr</fullName>
    </submittedName>
    <submittedName>
        <fullName evidence="11">DUF5059 domain-containing protein</fullName>
    </submittedName>
</protein>
<reference evidence="11 13" key="2">
    <citation type="submission" date="2019-04" db="EMBL/GenBank/DDBJ databases">
        <title>Methylomes of two halophilic Archaea, Haloarcula marismortui and Haloferax mediterranei.</title>
        <authorList>
            <person name="DasSarma S."/>
            <person name="DasSarma P."/>
            <person name="DasSarma S."/>
            <person name="Fomenkov A."/>
            <person name="Vincze T."/>
            <person name="Anton B.P."/>
            <person name="Roberts R.J."/>
        </authorList>
    </citation>
    <scope>NUCLEOTIDE SEQUENCE [LARGE SCALE GENOMIC DNA]</scope>
    <source>
        <strain evidence="11 13">ATCC 43049</strain>
    </source>
</reference>
<dbReference type="PaxDb" id="272569-rrnAC1910"/>
<sequence>MPQRRDLLKTVGIAATGLLAGCPSQGSTESNTASADTDTTEQEATAGTDEGGESGVSVGPMTAVATEWNVYRARLHDAVALGRAGAPGAGATVAQNIFAQFEGASGEYGAHEQLESTSESAYEGFEDALGTVQSSLSEGNVSEAASAADKASGHLQTAQQAAAGQQATRVLDLLLLGSRASNAAMAGTLGAFEGAATIAEETMTAFEDALVYSKIEAADAESYEAFENALAGIGSAAGSEDASGVTEQARAALDATVSGAYALVQPASVAGAGHLATMQARGWDAAAVVSGSGVGADYAHATTLNTYRARVHDAGWLARAGETATAATMVEDVFAHFEGAAAHDALEEADSEAYEAFESGLSDLSSAIENGNTEGVASAVETVDTNLVAGIEALAGGNAPVLQSGFFKARFADARELYRQGQAGQAATLVSDLFARFEENQLDFHETLEETSEDLYHRFEEEHLVGLQSAYENGDDDAVGTHHDGVLAALLEFESAHSAAVASGSGATYMAGLAFDAAATNALGNADRAASTAQGALAFFESGAAGYHEALEEANEDLYHRFEDEALGSVISAANDGGDVYAAAKTFYGAAIESVTAIVGSSGGGETGAGAASVVSDVFATFENAAVHDKLENADAEAYEAYEAALNDYVADLESGSTDGASAFANAARTASFAVVGAVDSAPSGSGGHGGEESEATESSLSGGPNVVEGVPEDADHVVDMQAVAFAPEELTVSVGDTVAWKHAGGEAHNVVAYEEELPDDATYWASGGFESESAAREGWENGEGAVQSGQSYVHTFETAGEHGYFCVPHEAAGMAGTVIVEE</sequence>
<dbReference type="Pfam" id="PF00127">
    <property type="entry name" value="Copper-bind"/>
    <property type="match status" value="1"/>
</dbReference>
<feature type="region of interest" description="Disordered" evidence="7">
    <location>
        <begin position="681"/>
        <end position="706"/>
    </location>
</feature>
<evidence type="ECO:0000256" key="3">
    <source>
        <dbReference type="ARBA" id="ARBA00022723"/>
    </source>
</evidence>
<dbReference type="InterPro" id="IPR032445">
    <property type="entry name" value="DUF5059"/>
</dbReference>
<evidence type="ECO:0000256" key="7">
    <source>
        <dbReference type="SAM" id="MobiDB-lite"/>
    </source>
</evidence>
<dbReference type="PANTHER" id="PTHR34192">
    <property type="entry name" value="PLASTOCYANIN MAJOR ISOFORM, CHLOROPLASTIC-RELATED"/>
    <property type="match status" value="1"/>
</dbReference>
<dbReference type="PROSITE" id="PS51257">
    <property type="entry name" value="PROKAR_LIPOPROTEIN"/>
    <property type="match status" value="1"/>
</dbReference>
<proteinExistence type="predicted"/>
<dbReference type="GO" id="GO:0016020">
    <property type="term" value="C:membrane"/>
    <property type="evidence" value="ECO:0007669"/>
    <property type="project" value="UniProtKB-SubCell"/>
</dbReference>
<dbReference type="STRING" id="272569.rrnAC1910"/>
<keyword evidence="2" id="KW-0813">Transport</keyword>
<dbReference type="AlphaFoldDB" id="Q5V119"/>
<evidence type="ECO:0000259" key="8">
    <source>
        <dbReference type="Pfam" id="PF00127"/>
    </source>
</evidence>
<evidence type="ECO:0000256" key="4">
    <source>
        <dbReference type="ARBA" id="ARBA00022982"/>
    </source>
</evidence>
<evidence type="ECO:0000256" key="6">
    <source>
        <dbReference type="ARBA" id="ARBA00023136"/>
    </source>
</evidence>
<dbReference type="EnsemblBacteria" id="AAV46784">
    <property type="protein sequence ID" value="AAV46784"/>
    <property type="gene ID" value="rrnAC1910"/>
</dbReference>
<keyword evidence="5" id="KW-0186">Copper</keyword>
<reference evidence="10 12" key="1">
    <citation type="journal article" date="2004" name="Genome Res.">
        <title>Genome sequence of Haloarcula marismortui: a halophilic archaeon from the Dead Sea.</title>
        <authorList>
            <person name="Baliga N.S."/>
            <person name="Bonneau R."/>
            <person name="Facciotti M.T."/>
            <person name="Pan M."/>
            <person name="Glusman G."/>
            <person name="Deutsch E.W."/>
            <person name="Shannon P."/>
            <person name="Chiu Y."/>
            <person name="Weng R.S."/>
            <person name="Gan R.R."/>
            <person name="Hung P."/>
            <person name="Date S.V."/>
            <person name="Marcotte E."/>
            <person name="Hood L."/>
            <person name="Ng W.V."/>
        </authorList>
    </citation>
    <scope>NUCLEOTIDE SEQUENCE [LARGE SCALE GENOMIC DNA]</scope>
    <source>
        <strain evidence="10">ATCC 43049</strain>
        <strain evidence="12">ATCC 43049 / DSM 3752 / JCM 8966 / VKM B-1809</strain>
    </source>
</reference>
<evidence type="ECO:0000256" key="5">
    <source>
        <dbReference type="ARBA" id="ARBA00023008"/>
    </source>
</evidence>
<dbReference type="GO" id="GO:0009055">
    <property type="term" value="F:electron transfer activity"/>
    <property type="evidence" value="ECO:0007669"/>
    <property type="project" value="InterPro"/>
</dbReference>
<dbReference type="InterPro" id="IPR008972">
    <property type="entry name" value="Cupredoxin"/>
</dbReference>
<dbReference type="InterPro" id="IPR000923">
    <property type="entry name" value="BlueCu_1"/>
</dbReference>
<dbReference type="SUPFAM" id="SSF49503">
    <property type="entry name" value="Cupredoxins"/>
    <property type="match status" value="1"/>
</dbReference>
<evidence type="ECO:0000313" key="11">
    <source>
        <dbReference type="EMBL" id="QCP91491.1"/>
    </source>
</evidence>
<dbReference type="Proteomes" id="UP000001169">
    <property type="component" value="Chromosome I"/>
</dbReference>
<evidence type="ECO:0000256" key="1">
    <source>
        <dbReference type="ARBA" id="ARBA00004370"/>
    </source>
</evidence>
<dbReference type="Pfam" id="PF16502">
    <property type="entry name" value="DUF5059"/>
    <property type="match status" value="1"/>
</dbReference>
<dbReference type="HOGENOM" id="CLU_344407_0_0_2"/>
<gene>
    <name evidence="10" type="primary">fbr1</name>
    <name evidence="10" type="ordered locus">rrnAC1910</name>
    <name evidence="11" type="ORF">E6P14_11750</name>
</gene>